<proteinExistence type="predicted"/>
<dbReference type="EMBL" id="CM016762">
    <property type="protein sequence ID" value="TMS39285.1"/>
    <property type="molecule type" value="Genomic_DNA"/>
</dbReference>
<dbReference type="SMART" id="SM00228">
    <property type="entry name" value="PDZ"/>
    <property type="match status" value="3"/>
</dbReference>
<keyword evidence="7" id="KW-1185">Reference proteome</keyword>
<feature type="domain" description="PDZ" evidence="5">
    <location>
        <begin position="271"/>
        <end position="359"/>
    </location>
</feature>
<dbReference type="InterPro" id="IPR043545">
    <property type="entry name" value="GRIP1/2"/>
</dbReference>
<evidence type="ECO:0000313" key="6">
    <source>
        <dbReference type="EMBL" id="TMS39285.1"/>
    </source>
</evidence>
<evidence type="ECO:0000259" key="5">
    <source>
        <dbReference type="PROSITE" id="PS50106"/>
    </source>
</evidence>
<gene>
    <name evidence="6" type="ORF">L596_005833</name>
</gene>
<dbReference type="PROSITE" id="PS50106">
    <property type="entry name" value="PDZ"/>
    <property type="match status" value="3"/>
</dbReference>
<feature type="compositionally biased region" description="Basic and acidic residues" evidence="4">
    <location>
        <begin position="366"/>
        <end position="384"/>
    </location>
</feature>
<reference evidence="6 7" key="1">
    <citation type="journal article" date="2015" name="Genome Biol.">
        <title>Comparative genomics of Steinernema reveals deeply conserved gene regulatory networks.</title>
        <authorList>
            <person name="Dillman A.R."/>
            <person name="Macchietto M."/>
            <person name="Porter C.F."/>
            <person name="Rogers A."/>
            <person name="Williams B."/>
            <person name="Antoshechkin I."/>
            <person name="Lee M.M."/>
            <person name="Goodwin Z."/>
            <person name="Lu X."/>
            <person name="Lewis E.E."/>
            <person name="Goodrich-Blair H."/>
            <person name="Stock S.P."/>
            <person name="Adams B.J."/>
            <person name="Sternberg P.W."/>
            <person name="Mortazavi A."/>
        </authorList>
    </citation>
    <scope>NUCLEOTIDE SEQUENCE [LARGE SCALE GENOMIC DNA]</scope>
    <source>
        <strain evidence="6 7">ALL</strain>
    </source>
</reference>
<dbReference type="Pfam" id="PF00595">
    <property type="entry name" value="PDZ"/>
    <property type="match status" value="3"/>
</dbReference>
<protein>
    <recommendedName>
        <fullName evidence="5">PDZ domain-containing protein</fullName>
    </recommendedName>
</protein>
<dbReference type="EMBL" id="AZBU02000001">
    <property type="protein sequence ID" value="TMS39285.1"/>
    <property type="molecule type" value="Genomic_DNA"/>
</dbReference>
<accession>A0A4U8V1R0</accession>
<feature type="region of interest" description="Disordered" evidence="4">
    <location>
        <begin position="432"/>
        <end position="455"/>
    </location>
</feature>
<comment type="subcellular location">
    <subcellularLocation>
        <location evidence="1">Cytoplasm</location>
    </subcellularLocation>
</comment>
<feature type="domain" description="PDZ" evidence="5">
    <location>
        <begin position="70"/>
        <end position="153"/>
    </location>
</feature>
<dbReference type="InterPro" id="IPR036034">
    <property type="entry name" value="PDZ_sf"/>
</dbReference>
<dbReference type="GO" id="GO:0098887">
    <property type="term" value="P:neurotransmitter receptor transport, endosome to postsynaptic membrane"/>
    <property type="evidence" value="ECO:0007669"/>
    <property type="project" value="TreeGrafter"/>
</dbReference>
<dbReference type="OrthoDB" id="66881at2759"/>
<dbReference type="GO" id="GO:0005737">
    <property type="term" value="C:cytoplasm"/>
    <property type="evidence" value="ECO:0007669"/>
    <property type="project" value="UniProtKB-SubCell"/>
</dbReference>
<reference evidence="6 7" key="2">
    <citation type="journal article" date="2019" name="G3 (Bethesda)">
        <title>Hybrid Assembly of the Genome of the Entomopathogenic Nematode Steinernema carpocapsae Identifies the X-Chromosome.</title>
        <authorList>
            <person name="Serra L."/>
            <person name="Macchietto M."/>
            <person name="Macias-Munoz A."/>
            <person name="McGill C.J."/>
            <person name="Rodriguez I.M."/>
            <person name="Rodriguez B."/>
            <person name="Murad R."/>
            <person name="Mortazavi A."/>
        </authorList>
    </citation>
    <scope>NUCLEOTIDE SEQUENCE [LARGE SCALE GENOMIC DNA]</scope>
    <source>
        <strain evidence="6 7">ALL</strain>
    </source>
</reference>
<feature type="region of interest" description="Disordered" evidence="4">
    <location>
        <begin position="366"/>
        <end position="396"/>
    </location>
</feature>
<dbReference type="Proteomes" id="UP000298663">
    <property type="component" value="Chromosome X"/>
</dbReference>
<dbReference type="PANTHER" id="PTHR46227">
    <property type="entry name" value="GLUTAMATE RECEPTOR-INTERACTING PROTEIN GRIP"/>
    <property type="match status" value="1"/>
</dbReference>
<dbReference type="SUPFAM" id="SSF50156">
    <property type="entry name" value="PDZ domain-like"/>
    <property type="match status" value="3"/>
</dbReference>
<evidence type="ECO:0000256" key="2">
    <source>
        <dbReference type="ARBA" id="ARBA00022490"/>
    </source>
</evidence>
<dbReference type="PANTHER" id="PTHR46227:SF2">
    <property type="entry name" value="FI03335P"/>
    <property type="match status" value="1"/>
</dbReference>
<name>A0A4U8V1R0_STECR</name>
<dbReference type="Gene3D" id="2.30.42.10">
    <property type="match status" value="3"/>
</dbReference>
<organism evidence="6 7">
    <name type="scientific">Steinernema carpocapsae</name>
    <name type="common">Entomopathogenic nematode</name>
    <dbReference type="NCBI Taxonomy" id="34508"/>
    <lineage>
        <taxon>Eukaryota</taxon>
        <taxon>Metazoa</taxon>
        <taxon>Ecdysozoa</taxon>
        <taxon>Nematoda</taxon>
        <taxon>Chromadorea</taxon>
        <taxon>Rhabditida</taxon>
        <taxon>Tylenchina</taxon>
        <taxon>Panagrolaimomorpha</taxon>
        <taxon>Strongyloidoidea</taxon>
        <taxon>Steinernematidae</taxon>
        <taxon>Steinernema</taxon>
    </lineage>
</organism>
<dbReference type="InterPro" id="IPR001478">
    <property type="entry name" value="PDZ"/>
</dbReference>
<evidence type="ECO:0000256" key="4">
    <source>
        <dbReference type="SAM" id="MobiDB-lite"/>
    </source>
</evidence>
<evidence type="ECO:0000256" key="1">
    <source>
        <dbReference type="ARBA" id="ARBA00004496"/>
    </source>
</evidence>
<keyword evidence="3" id="KW-0677">Repeat</keyword>
<dbReference type="CDD" id="cd06681">
    <property type="entry name" value="PDZ2_GRIP1-2-like"/>
    <property type="match status" value="1"/>
</dbReference>
<evidence type="ECO:0000313" key="7">
    <source>
        <dbReference type="Proteomes" id="UP000298663"/>
    </source>
</evidence>
<evidence type="ECO:0000256" key="3">
    <source>
        <dbReference type="ARBA" id="ARBA00022737"/>
    </source>
</evidence>
<dbReference type="AlphaFoldDB" id="A0A4U8V1R0"/>
<keyword evidence="2" id="KW-0963">Cytoplasm</keyword>
<comment type="caution">
    <text evidence="6">The sequence shown here is derived from an EMBL/GenBank/DDBJ whole genome shotgun (WGS) entry which is preliminary data.</text>
</comment>
<feature type="domain" description="PDZ" evidence="5">
    <location>
        <begin position="170"/>
        <end position="257"/>
    </location>
</feature>
<sequence>MFLLSILSINTSEDIKSKQNGFHNTDTNSKLETASRNVKQCPSLLDATTLQRQQKRATAAAESYPKGLVTVLLNRPPGSQLGLGVAGGADRPYPPTITYLRPGFFAHRCDQLQVGERIRSVNGIAVGDLNHEQVLTVLRSAGDRVQLEIEYDLNDGCFSRPQNTMNKCTDIALEKEGGSFGLTLRGGAFGPDHTKSRPITVTNIRVGGPAHREGRLRVGDRIISINGIDVYSATLAVTQKLLQECRDTVTLTVEYDVSVLETVKKARGPLLIEIDKNPGVDLGVVLAIRTNELSLPAMQSIIVEDVIPATVADRCGAVHIGDEILAIDGIGLEYTTLAEAKMLLKGHASTVRLELIPYSQMKNLSERETRKWKQRKSEPAKESTTRIPNGRKHRGNVSSANVVISGYQQQQLRAKSHDRAVLADQKGGRFSAPREFRSDFSSPVRRPPTGSLSGSVPNINEIVGASAMVHPMTTSLYQPQINACMTSF</sequence>